<dbReference type="PRINTS" id="PR00368">
    <property type="entry name" value="FADPNR"/>
</dbReference>
<evidence type="ECO:0000313" key="14">
    <source>
        <dbReference type="EMBL" id="QNM14565.1"/>
    </source>
</evidence>
<proteinExistence type="inferred from homology"/>
<feature type="domain" description="FAD/NAD(P)-binding" evidence="13">
    <location>
        <begin position="4"/>
        <end position="315"/>
    </location>
</feature>
<evidence type="ECO:0000256" key="2">
    <source>
        <dbReference type="ARBA" id="ARBA00022630"/>
    </source>
</evidence>
<evidence type="ECO:0000259" key="12">
    <source>
        <dbReference type="Pfam" id="PF02852"/>
    </source>
</evidence>
<reference evidence="14 15" key="1">
    <citation type="submission" date="2020-08" db="EMBL/GenBank/DDBJ databases">
        <authorList>
            <person name="Liu C."/>
            <person name="Sun Q."/>
        </authorList>
    </citation>
    <scope>NUCLEOTIDE SEQUENCE [LARGE SCALE GENOMIC DNA]</scope>
    <source>
        <strain evidence="14 15">NSJ-57</strain>
    </source>
</reference>
<evidence type="ECO:0000256" key="7">
    <source>
        <dbReference type="ARBA" id="ARBA00023284"/>
    </source>
</evidence>
<dbReference type="RefSeq" id="WP_187422651.1">
    <property type="nucleotide sequence ID" value="NZ_CP060637.1"/>
</dbReference>
<dbReference type="InterPro" id="IPR036188">
    <property type="entry name" value="FAD/NAD-bd_sf"/>
</dbReference>
<keyword evidence="5 11" id="KW-0560">Oxidoreductase</keyword>
<sequence>MKRYDAIIIGFGKGGKTLASDMASRGLKVAVVEKSEKMYGGTCINVGCIPTKYLILEAAKNKYKNYTSFVQYKDEYRRIIENKISLISTFRKKNFDNLDSKENIEIFTGEGSFVDAHTVEVKSKDRTFNIVGDKIFINTGAQTFYPPIKGLKESSYIYDSEGIMELKELPRSLVIIGGGYIGLEYAGMYKNFGSEVTVLEGSPVFMPREDKEIAEEVKKVMQNKGIDIRLGVKVTEIDGNTVIFEKDGKKDSLSADAILVAVGRKPNTEHLKLENAGVKVDERGAIVVDERLHTTQTNIWVLGDVHGGPQFTYTSLDDYRIVKSELFGKGEYTLKDRHVIPYTVFLEPQFSRVGLTEEEAIKNGYEIKTSKMTPASPRMKISDETEGLLKVVVDAKTDKILGASLFIAQSGEVINTIALAMRTNQNYQVLRDGIYTHPTVTEILNDLFGGLELL</sequence>
<feature type="binding site" evidence="9">
    <location>
        <position position="263"/>
    </location>
    <ligand>
        <name>NAD(+)</name>
        <dbReference type="ChEBI" id="CHEBI:57540"/>
    </ligand>
</feature>
<dbReference type="FunFam" id="3.30.390.30:FF:000001">
    <property type="entry name" value="Dihydrolipoyl dehydrogenase"/>
    <property type="match status" value="1"/>
</dbReference>
<dbReference type="Pfam" id="PF07992">
    <property type="entry name" value="Pyr_redox_2"/>
    <property type="match status" value="1"/>
</dbReference>
<evidence type="ECO:0000256" key="6">
    <source>
        <dbReference type="ARBA" id="ARBA00023157"/>
    </source>
</evidence>
<keyword evidence="4" id="KW-0521">NADP</keyword>
<feature type="active site" description="Proton acceptor" evidence="8">
    <location>
        <position position="437"/>
    </location>
</feature>
<dbReference type="AlphaFoldDB" id="A0A7G9GUT3"/>
<dbReference type="PROSITE" id="PS00076">
    <property type="entry name" value="PYRIDINE_REDOX_1"/>
    <property type="match status" value="1"/>
</dbReference>
<gene>
    <name evidence="14" type="ORF">H9Q81_06130</name>
</gene>
<dbReference type="SUPFAM" id="SSF55424">
    <property type="entry name" value="FAD/NAD-linked reductases, dimerisation (C-terminal) domain"/>
    <property type="match status" value="1"/>
</dbReference>
<feature type="disulfide bond" description="Redox-active" evidence="10">
    <location>
        <begin position="43"/>
        <end position="48"/>
    </location>
</feature>
<protein>
    <submittedName>
        <fullName evidence="14">FAD-dependent oxidoreductase</fullName>
    </submittedName>
</protein>
<dbReference type="PANTHER" id="PTHR43014:SF4">
    <property type="entry name" value="PYRIDINE NUCLEOTIDE-DISULFIDE OXIDOREDUCTASE RCLA-RELATED"/>
    <property type="match status" value="1"/>
</dbReference>
<keyword evidence="15" id="KW-1185">Reference proteome</keyword>
<dbReference type="InterPro" id="IPR016156">
    <property type="entry name" value="FAD/NAD-linked_Rdtase_dimer_sf"/>
</dbReference>
<keyword evidence="2 11" id="KW-0285">Flavoprotein</keyword>
<dbReference type="InterPro" id="IPR004099">
    <property type="entry name" value="Pyr_nucl-diS_OxRdtase_dimer"/>
</dbReference>
<evidence type="ECO:0000256" key="4">
    <source>
        <dbReference type="ARBA" id="ARBA00022857"/>
    </source>
</evidence>
<dbReference type="PIRSF" id="PIRSF000350">
    <property type="entry name" value="Mercury_reductase_MerA"/>
    <property type="match status" value="1"/>
</dbReference>
<evidence type="ECO:0000256" key="11">
    <source>
        <dbReference type="RuleBase" id="RU003691"/>
    </source>
</evidence>
<keyword evidence="7 11" id="KW-0676">Redox-active center</keyword>
<comment type="cofactor">
    <cofactor evidence="9">
        <name>FAD</name>
        <dbReference type="ChEBI" id="CHEBI:57692"/>
    </cofactor>
    <text evidence="9">Binds 1 FAD per subunit.</text>
</comment>
<evidence type="ECO:0000256" key="10">
    <source>
        <dbReference type="PIRSR" id="PIRSR000350-4"/>
    </source>
</evidence>
<evidence type="ECO:0000259" key="13">
    <source>
        <dbReference type="Pfam" id="PF07992"/>
    </source>
</evidence>
<dbReference type="GO" id="GO:0003955">
    <property type="term" value="F:NAD(P)H dehydrogenase (quinone) activity"/>
    <property type="evidence" value="ECO:0007669"/>
    <property type="project" value="TreeGrafter"/>
</dbReference>
<dbReference type="SUPFAM" id="SSF51905">
    <property type="entry name" value="FAD/NAD(P)-binding domain"/>
    <property type="match status" value="1"/>
</dbReference>
<keyword evidence="3 9" id="KW-0274">FAD</keyword>
<dbReference type="Gene3D" id="3.50.50.60">
    <property type="entry name" value="FAD/NAD(P)-binding domain"/>
    <property type="match status" value="2"/>
</dbReference>
<keyword evidence="9" id="KW-0547">Nucleotide-binding</keyword>
<dbReference type="GO" id="GO:0050660">
    <property type="term" value="F:flavin adenine dinucleotide binding"/>
    <property type="evidence" value="ECO:0007669"/>
    <property type="project" value="TreeGrafter"/>
</dbReference>
<evidence type="ECO:0000256" key="8">
    <source>
        <dbReference type="PIRSR" id="PIRSR000350-2"/>
    </source>
</evidence>
<dbReference type="InterPro" id="IPR023753">
    <property type="entry name" value="FAD/NAD-binding_dom"/>
</dbReference>
<evidence type="ECO:0000256" key="9">
    <source>
        <dbReference type="PIRSR" id="PIRSR000350-3"/>
    </source>
</evidence>
<dbReference type="InterPro" id="IPR001100">
    <property type="entry name" value="Pyr_nuc-diS_OxRdtase"/>
</dbReference>
<feature type="binding site" evidence="9">
    <location>
        <position position="200"/>
    </location>
    <ligand>
        <name>NAD(+)</name>
        <dbReference type="ChEBI" id="CHEBI:57540"/>
    </ligand>
</feature>
<organism evidence="14 15">
    <name type="scientific">Fusobacterium hominis</name>
    <dbReference type="NCBI Taxonomy" id="2764326"/>
    <lineage>
        <taxon>Bacteria</taxon>
        <taxon>Fusobacteriati</taxon>
        <taxon>Fusobacteriota</taxon>
        <taxon>Fusobacteriia</taxon>
        <taxon>Fusobacteriales</taxon>
        <taxon>Fusobacteriaceae</taxon>
        <taxon>Fusobacterium</taxon>
    </lineage>
</organism>
<dbReference type="GO" id="GO:0016668">
    <property type="term" value="F:oxidoreductase activity, acting on a sulfur group of donors, NAD(P) as acceptor"/>
    <property type="evidence" value="ECO:0007669"/>
    <property type="project" value="InterPro"/>
</dbReference>
<dbReference type="EMBL" id="CP060637">
    <property type="protein sequence ID" value="QNM14565.1"/>
    <property type="molecule type" value="Genomic_DNA"/>
</dbReference>
<feature type="binding site" evidence="9">
    <location>
        <position position="111"/>
    </location>
    <ligand>
        <name>FAD</name>
        <dbReference type="ChEBI" id="CHEBI:57692"/>
    </ligand>
</feature>
<comment type="similarity">
    <text evidence="1 11">Belongs to the class-I pyridine nucleotide-disulfide oxidoreductase family.</text>
</comment>
<name>A0A7G9GUT3_9FUSO</name>
<dbReference type="InterPro" id="IPR012999">
    <property type="entry name" value="Pyr_OxRdtase_I_AS"/>
</dbReference>
<keyword evidence="6" id="KW-1015">Disulfide bond</keyword>
<feature type="domain" description="Pyridine nucleotide-disulphide oxidoreductase dimerisation" evidence="12">
    <location>
        <begin position="340"/>
        <end position="445"/>
    </location>
</feature>
<keyword evidence="9" id="KW-0520">NAD</keyword>
<feature type="binding site" evidence="9">
    <location>
        <position position="304"/>
    </location>
    <ligand>
        <name>FAD</name>
        <dbReference type="ChEBI" id="CHEBI:57692"/>
    </ligand>
</feature>
<dbReference type="KEGG" id="fho:H9Q81_06130"/>
<feature type="binding site" evidence="9">
    <location>
        <position position="52"/>
    </location>
    <ligand>
        <name>FAD</name>
        <dbReference type="ChEBI" id="CHEBI:57692"/>
    </ligand>
</feature>
<evidence type="ECO:0000256" key="1">
    <source>
        <dbReference type="ARBA" id="ARBA00007532"/>
    </source>
</evidence>
<accession>A0A7G9GUT3</accession>
<evidence type="ECO:0000256" key="3">
    <source>
        <dbReference type="ARBA" id="ARBA00022827"/>
    </source>
</evidence>
<feature type="binding site" evidence="9">
    <location>
        <begin position="177"/>
        <end position="184"/>
    </location>
    <ligand>
        <name>NAD(+)</name>
        <dbReference type="ChEBI" id="CHEBI:57540"/>
    </ligand>
</feature>
<dbReference type="Proteomes" id="UP000515913">
    <property type="component" value="Chromosome"/>
</dbReference>
<dbReference type="Pfam" id="PF02852">
    <property type="entry name" value="Pyr_redox_dim"/>
    <property type="match status" value="1"/>
</dbReference>
<evidence type="ECO:0000256" key="5">
    <source>
        <dbReference type="ARBA" id="ARBA00023002"/>
    </source>
</evidence>
<evidence type="ECO:0000313" key="15">
    <source>
        <dbReference type="Proteomes" id="UP000515913"/>
    </source>
</evidence>
<dbReference type="Gene3D" id="3.30.390.30">
    <property type="match status" value="1"/>
</dbReference>
<dbReference type="PRINTS" id="PR00411">
    <property type="entry name" value="PNDRDTASEI"/>
</dbReference>
<dbReference type="PANTHER" id="PTHR43014">
    <property type="entry name" value="MERCURIC REDUCTASE"/>
    <property type="match status" value="1"/>
</dbReference>